<dbReference type="OrthoDB" id="10360149at2759"/>
<proteinExistence type="predicted"/>
<dbReference type="RefSeq" id="XP_016258295.1">
    <property type="nucleotide sequence ID" value="XM_016411541.1"/>
</dbReference>
<accession>A0A0D2DQL3</accession>
<dbReference type="AlphaFoldDB" id="A0A0D2DQL3"/>
<dbReference type="Proteomes" id="UP000053342">
    <property type="component" value="Unassembled WGS sequence"/>
</dbReference>
<dbReference type="VEuPathDB" id="FungiDB:PV06_10048"/>
<feature type="chain" id="PRO_5002251630" evidence="1">
    <location>
        <begin position="29"/>
        <end position="142"/>
    </location>
</feature>
<protein>
    <submittedName>
        <fullName evidence="2">Uncharacterized protein</fullName>
    </submittedName>
</protein>
<dbReference type="GeneID" id="27362122"/>
<evidence type="ECO:0000256" key="1">
    <source>
        <dbReference type="SAM" id="SignalP"/>
    </source>
</evidence>
<dbReference type="EMBL" id="KN847342">
    <property type="protein sequence ID" value="KIW38079.1"/>
    <property type="molecule type" value="Genomic_DNA"/>
</dbReference>
<reference evidence="2 3" key="1">
    <citation type="submission" date="2015-01" db="EMBL/GenBank/DDBJ databases">
        <title>The Genome Sequence of Exophiala oligosperma CBS72588.</title>
        <authorList>
            <consortium name="The Broad Institute Genomics Platform"/>
            <person name="Cuomo C."/>
            <person name="de Hoog S."/>
            <person name="Gorbushina A."/>
            <person name="Stielow B."/>
            <person name="Teixiera M."/>
            <person name="Abouelleil A."/>
            <person name="Chapman S.B."/>
            <person name="Priest M."/>
            <person name="Young S.K."/>
            <person name="Wortman J."/>
            <person name="Nusbaum C."/>
            <person name="Birren B."/>
        </authorList>
    </citation>
    <scope>NUCLEOTIDE SEQUENCE [LARGE SCALE GENOMIC DNA]</scope>
    <source>
        <strain evidence="2 3">CBS 72588</strain>
    </source>
</reference>
<keyword evidence="1" id="KW-0732">Signal</keyword>
<evidence type="ECO:0000313" key="2">
    <source>
        <dbReference type="EMBL" id="KIW38079.1"/>
    </source>
</evidence>
<sequence>MRHPTMRSSTTLYILLLNLALTFNMVVALPYAGRGHLQLGDAIQAYLSTAKSSPADLSFAPQPQYITLTPPIRRLEHQQEAEVAALPLHGEKPCESGSRSGSAEKQSLIEDWMAWRLQFGRQTRERSCRLDKKGCASIRKRS</sequence>
<dbReference type="HOGENOM" id="CLU_1786857_0_0_1"/>
<organism evidence="2 3">
    <name type="scientific">Exophiala oligosperma</name>
    <dbReference type="NCBI Taxonomy" id="215243"/>
    <lineage>
        <taxon>Eukaryota</taxon>
        <taxon>Fungi</taxon>
        <taxon>Dikarya</taxon>
        <taxon>Ascomycota</taxon>
        <taxon>Pezizomycotina</taxon>
        <taxon>Eurotiomycetes</taxon>
        <taxon>Chaetothyriomycetidae</taxon>
        <taxon>Chaetothyriales</taxon>
        <taxon>Herpotrichiellaceae</taxon>
        <taxon>Exophiala</taxon>
    </lineage>
</organism>
<gene>
    <name evidence="2" type="ORF">PV06_10048</name>
</gene>
<feature type="signal peptide" evidence="1">
    <location>
        <begin position="1"/>
        <end position="28"/>
    </location>
</feature>
<keyword evidence="3" id="KW-1185">Reference proteome</keyword>
<evidence type="ECO:0000313" key="3">
    <source>
        <dbReference type="Proteomes" id="UP000053342"/>
    </source>
</evidence>
<name>A0A0D2DQL3_9EURO</name>